<dbReference type="GO" id="GO:0031491">
    <property type="term" value="F:nucleosome binding"/>
    <property type="evidence" value="ECO:0007669"/>
    <property type="project" value="TreeGrafter"/>
</dbReference>
<dbReference type="Gene3D" id="1.25.40.10">
    <property type="entry name" value="Tetratricopeptide repeat domain"/>
    <property type="match status" value="1"/>
</dbReference>
<dbReference type="SUPFAM" id="SSF48452">
    <property type="entry name" value="TPR-like"/>
    <property type="match status" value="1"/>
</dbReference>
<dbReference type="InterPro" id="IPR019734">
    <property type="entry name" value="TPR_rpt"/>
</dbReference>
<dbReference type="PANTHER" id="PTHR15502:SF7">
    <property type="entry name" value="CALCINEURIN-BINDING PROTEIN CABIN-1"/>
    <property type="match status" value="1"/>
</dbReference>
<evidence type="ECO:0000313" key="4">
    <source>
        <dbReference type="EMBL" id="MQM21597.1"/>
    </source>
</evidence>
<dbReference type="EMBL" id="NMUH01011271">
    <property type="protein sequence ID" value="MQM21597.1"/>
    <property type="molecule type" value="Genomic_DNA"/>
</dbReference>
<evidence type="ECO:0008006" key="6">
    <source>
        <dbReference type="Google" id="ProtNLM"/>
    </source>
</evidence>
<organism evidence="4 5">
    <name type="scientific">Colocasia esculenta</name>
    <name type="common">Wild taro</name>
    <name type="synonym">Arum esculentum</name>
    <dbReference type="NCBI Taxonomy" id="4460"/>
    <lineage>
        <taxon>Eukaryota</taxon>
        <taxon>Viridiplantae</taxon>
        <taxon>Streptophyta</taxon>
        <taxon>Embryophyta</taxon>
        <taxon>Tracheophyta</taxon>
        <taxon>Spermatophyta</taxon>
        <taxon>Magnoliopsida</taxon>
        <taxon>Liliopsida</taxon>
        <taxon>Araceae</taxon>
        <taxon>Aroideae</taxon>
        <taxon>Colocasieae</taxon>
        <taxon>Colocasia</taxon>
    </lineage>
</organism>
<dbReference type="SMART" id="SM00028">
    <property type="entry name" value="TPR"/>
    <property type="match status" value="3"/>
</dbReference>
<accession>A0A843XRU2</accession>
<feature type="region of interest" description="Disordered" evidence="3">
    <location>
        <begin position="1148"/>
        <end position="1183"/>
    </location>
</feature>
<sequence length="2166" mass="243681">MLPLSPSLRTSRPFTSRYFAVQALQAAVVRLSRRCCFCRHGAAAGIRGENRFWGVRVLGQGISDFVMLLGFLARRRLRRGAPVVPLVTPEQRPSTRCKMAQWTPDGLGWGALRVRSLGAQGNSTVRRSFCEFGVVFAWISVEELLDISSMFSITAINDTESRGKWEPLAPSKEAQEFHLSQTYHDGLLKLQAKDYVKACELLEAVLKDPLITDAQISGNASDGHLLQLRFLALKNLAAVFLQQGAKHYDSALQCYLQAVEIDSKDSVVWNQLGTLSCSMGLLSTSRWAFEQGLLCSPNNWNCMEKLLEILIAIGDEVSCLSVADLILRHWPSHSRALHVKKTIEDAEPIPFAPRGIDKLEPKHVRLKFPTKRKAEEDKLDNSSTLKRQNQNIDVYLAGMTWKALVDAILGILLVENAKNSGHETGCTESNMANEIAADRHVNLTSTARGIVDSEMRERNSRHADVKIIMHLSSRMDGKGVCVSVGGENMAVADYDFEKTRIVKEQENYAEEEHPQERRSTRLERLRSRKPEKEDIDSSSGKDLDKAMLQCLEHFIQKKSKTADEKFLGCCVHVPDIVAYSSLHEYNDVKRFIDATAKNCGAYHIGHLLLEEAAIRNITYHNNFMKLMDLEKKTRHWGQDRTPLCSLFLAELYYAHGLHVADEQKRSEFFSEASYHLCKVVELISLDFSPVTFLFSKVMDDSNGQILSSECMAKILPSGESNENVGALTEDFFCQQSKMQTSSSTYNNHFWVRFFWLSGCLSLSSGCKGKAIKEFSVCLSILENCKKINDSDAIVPLPHCKLARWLTIDRVHYQINLLKVDSLLRKAIKMMKKGKQKSSIDLLSPLLLSAKGIYPDFISGPFVEGFKSIELRALDILISACEKVEPNQPMEIETYLTSHRRKLQVLTWAAGLIDSVASVFSEPKLSITSDSDHTESSHRQWSDMIYEEVKEISRCASRVKNVIDQGGAYSDFNTLINIVGDVQSLLLIVMHSAVKTILGQKVWGMGIMSQTDQLGSWCLVDAAIAFCKFQHLDPTVPIKAQVELIVAIHDLLAEYGLCCAGKDSEGEEGTFLKLAIKHLLALDVKMKSSLCSSNKKLEAKQGNESFSIDGHERSVVSEPKSFFTQDAGVLDKDECAYLPNECMVEVAPECSDHERPDKGEEGLESRRVSTDIDSHSSGEKNGSCNLTDSENLFEDLEREKVELGLDNALDQSFFCLYGLNLKCGQDSLSDDELASHKNTNRGDYQTKEQCADVFQYILPYAKISSRAGMVKLRRVLRAIRKHFSQPPDDMLTQNPIHNFLENPDLSEDNLCEMAGSDKSLEAIMGALYPDGKSSELYKTFSGLGNSDPYVEVYSNLYYFIGQAEEISATDKFPGFVLKKEGEEFVEQNANLFKYDLLYNPLRFESWQKLANIYDEEVDLLLNDGSKHINAVDWRRNLCLPQRVEMGRRRSRRCLLMSLALAKTPAQRSQLHELLGLVYYDSLQNVVPFYDQRSVVPTKDAAWRSFCHNSMKHFEKAFSLKPEWLHVFYLGKICEKMGYSSDKAFFHYSKAISLNPSAVDPLYRLHASRIKLLSTHGKQNLVVLQTVASYSFNESTKNVILDMFGWKNPNCHHPVNNEVGHVCDDSLKAEKIIEPQQLDEAWHLLYNDCLSALEVCVEGELKHFHRARYRLAQGLHRRCETGDLEKAKEELAFCFRSSRSSFTINMWEIDSMVKKGRRKTPGTGGNRRCLEVSLPESSRKFITCIRKYILFYTDLLEKTKDLYTLERAYSYVRTDKRFSLCLGDIAPIILGRYIKVLVSSMHNAETIPPTDSTMSPEHLLERLFNILMDHVNQLADVSNLPEVKCPELSESSLYGYIHQYIHHLETDGRIDALEGINEKIRKRFKTPKLSNSNLSRIYKHASVAWCRSILTKLALITPLSGSRSPLAHISTSATTGSSDSGLLLFVDLEPDDISRSSLEGSFYVKGLEVKSHELLSRIKDVHVRQASDENMEAATTLLRCAYNFFRESSCGSFPSGISLYTVPSLSAAETISGPTKEGVDILDLSIPRKLLLWAYTLVHGRYSSISSVMKYFEENTKSRMRKAVTASSASAHPVLPTYIAQTTGGKERNEADECPIVEEISSVSHDSIMLHASETGISLTSCLQLHHCSTAKTIENTSIQNKGDNLAD</sequence>
<evidence type="ECO:0000256" key="2">
    <source>
        <dbReference type="ARBA" id="ARBA00023242"/>
    </source>
</evidence>
<dbReference type="Proteomes" id="UP000652761">
    <property type="component" value="Unassembled WGS sequence"/>
</dbReference>
<dbReference type="FunFam" id="1.25.40.10:FF:000431">
    <property type="entry name" value="Tetratricopeptide repeat (TPR)-like superfamily protein"/>
    <property type="match status" value="1"/>
</dbReference>
<reference evidence="4" key="1">
    <citation type="submission" date="2017-07" db="EMBL/GenBank/DDBJ databases">
        <title>Taro Niue Genome Assembly and Annotation.</title>
        <authorList>
            <person name="Atibalentja N."/>
            <person name="Keating K."/>
            <person name="Fields C.J."/>
        </authorList>
    </citation>
    <scope>NUCLEOTIDE SEQUENCE</scope>
    <source>
        <strain evidence="4">Niue_2</strain>
        <tissue evidence="4">Leaf</tissue>
    </source>
</reference>
<proteinExistence type="predicted"/>
<evidence type="ECO:0000256" key="3">
    <source>
        <dbReference type="SAM" id="MobiDB-lite"/>
    </source>
</evidence>
<protein>
    <recommendedName>
        <fullName evidence="6">Calcineurin-binding protein 1</fullName>
    </recommendedName>
</protein>
<gene>
    <name evidence="4" type="ORF">Taro_054641</name>
</gene>
<evidence type="ECO:0000256" key="1">
    <source>
        <dbReference type="ARBA" id="ARBA00004123"/>
    </source>
</evidence>
<comment type="subcellular location">
    <subcellularLocation>
        <location evidence="1">Nucleus</location>
    </subcellularLocation>
</comment>
<dbReference type="PANTHER" id="PTHR15502">
    <property type="entry name" value="CALCINEURIN-BINDING PROTEIN CABIN 1-RELATED"/>
    <property type="match status" value="1"/>
</dbReference>
<feature type="region of interest" description="Disordered" evidence="3">
    <location>
        <begin position="506"/>
        <end position="540"/>
    </location>
</feature>
<feature type="compositionally biased region" description="Basic and acidic residues" evidence="3">
    <location>
        <begin position="1149"/>
        <end position="1177"/>
    </location>
</feature>
<dbReference type="GO" id="GO:0005634">
    <property type="term" value="C:nucleus"/>
    <property type="evidence" value="ECO:0007669"/>
    <property type="project" value="UniProtKB-SubCell"/>
</dbReference>
<name>A0A843XRU2_COLES</name>
<comment type="caution">
    <text evidence="4">The sequence shown here is derived from an EMBL/GenBank/DDBJ whole genome shotgun (WGS) entry which is preliminary data.</text>
</comment>
<keyword evidence="2" id="KW-0539">Nucleus</keyword>
<dbReference type="InterPro" id="IPR033053">
    <property type="entry name" value="Hir3/CABIN1"/>
</dbReference>
<dbReference type="OrthoDB" id="77564at2759"/>
<evidence type="ECO:0000313" key="5">
    <source>
        <dbReference type="Proteomes" id="UP000652761"/>
    </source>
</evidence>
<feature type="compositionally biased region" description="Basic and acidic residues" evidence="3">
    <location>
        <begin position="506"/>
        <end position="532"/>
    </location>
</feature>
<keyword evidence="5" id="KW-1185">Reference proteome</keyword>
<dbReference type="InterPro" id="IPR011990">
    <property type="entry name" value="TPR-like_helical_dom_sf"/>
</dbReference>
<dbReference type="GO" id="GO:0006325">
    <property type="term" value="P:chromatin organization"/>
    <property type="evidence" value="ECO:0007669"/>
    <property type="project" value="InterPro"/>
</dbReference>